<evidence type="ECO:0000313" key="4">
    <source>
        <dbReference type="EMBL" id="AIJ32578.1"/>
    </source>
</evidence>
<dbReference type="PROSITE" id="PS50977">
    <property type="entry name" value="HTH_TETR_2"/>
    <property type="match status" value="1"/>
</dbReference>
<dbReference type="GO" id="GO:0003700">
    <property type="term" value="F:DNA-binding transcription factor activity"/>
    <property type="evidence" value="ECO:0007669"/>
    <property type="project" value="TreeGrafter"/>
</dbReference>
<dbReference type="EMBL" id="LT906467">
    <property type="protein sequence ID" value="SNV53096.1"/>
    <property type="molecule type" value="Genomic_DNA"/>
</dbReference>
<dbReference type="PANTHER" id="PTHR30055">
    <property type="entry name" value="HTH-TYPE TRANSCRIPTIONAL REGULATOR RUTR"/>
    <property type="match status" value="1"/>
</dbReference>
<reference evidence="4 6" key="1">
    <citation type="submission" date="2014-08" db="EMBL/GenBank/DDBJ databases">
        <title>Complete genome sequence of Corynebacterium imitans DSM 44264, isolated from a five-month-old boy with suspected pharyngeal diphtheria.</title>
        <authorList>
            <person name="Mollmann S."/>
            <person name="Albersmeier A."/>
            <person name="Ruckert C."/>
            <person name="Tauch A."/>
        </authorList>
    </citation>
    <scope>NUCLEOTIDE SEQUENCE [LARGE SCALE GENOMIC DNA]</scope>
    <source>
        <strain evidence="4 6">DSM 44264</strain>
    </source>
</reference>
<dbReference type="RefSeq" id="WP_038587571.1">
    <property type="nucleotide sequence ID" value="NZ_CP009211.1"/>
</dbReference>
<evidence type="ECO:0000313" key="6">
    <source>
        <dbReference type="Proteomes" id="UP000028780"/>
    </source>
</evidence>
<dbReference type="InterPro" id="IPR001647">
    <property type="entry name" value="HTH_TetR"/>
</dbReference>
<dbReference type="PRINTS" id="PR00455">
    <property type="entry name" value="HTHTETR"/>
</dbReference>
<dbReference type="HOGENOM" id="CLU_069356_11_0_11"/>
<dbReference type="STRING" id="156978.CIMIT_00345"/>
<dbReference type="AlphaFoldDB" id="A0A076NGV9"/>
<sequence length="174" mass="19151">MTRRLSVEERRAEILDAATTTFASLPYGDVSAQLIAQRCGVSEGLIFHYFGSKAGLYAAFLQDTAFDFTRFRDPAELVRAYLDHIAARPFVWAAGRRSGEEPLEAIHLRIEHRDAAVHTLCELLGRSDERARIAVSGTLGFLDAIALDWVDEGCPASRRELLIDATLAALNAAC</sequence>
<dbReference type="InterPro" id="IPR050109">
    <property type="entry name" value="HTH-type_TetR-like_transc_reg"/>
</dbReference>
<reference evidence="5 7" key="2">
    <citation type="submission" date="2017-06" db="EMBL/GenBank/DDBJ databases">
        <authorList>
            <consortium name="Pathogen Informatics"/>
        </authorList>
    </citation>
    <scope>NUCLEOTIDE SEQUENCE [LARGE SCALE GENOMIC DNA]</scope>
    <source>
        <strain evidence="5 7">NCTC13015</strain>
    </source>
</reference>
<dbReference type="Gene3D" id="1.10.357.10">
    <property type="entry name" value="Tetracycline Repressor, domain 2"/>
    <property type="match status" value="1"/>
</dbReference>
<dbReference type="KEGG" id="cii:CIMIT_00345"/>
<proteinExistence type="predicted"/>
<feature type="DNA-binding region" description="H-T-H motif" evidence="2">
    <location>
        <begin position="31"/>
        <end position="50"/>
    </location>
</feature>
<keyword evidence="1 2" id="KW-0238">DNA-binding</keyword>
<feature type="domain" description="HTH tetR-type" evidence="3">
    <location>
        <begin position="8"/>
        <end position="68"/>
    </location>
</feature>
<evidence type="ECO:0000256" key="2">
    <source>
        <dbReference type="PROSITE-ProRule" id="PRU00335"/>
    </source>
</evidence>
<protein>
    <submittedName>
        <fullName evidence="5">TetR family transcriptional regulator</fullName>
    </submittedName>
</protein>
<dbReference type="GO" id="GO:0000976">
    <property type="term" value="F:transcription cis-regulatory region binding"/>
    <property type="evidence" value="ECO:0007669"/>
    <property type="project" value="TreeGrafter"/>
</dbReference>
<name>A0A076NGV9_9CORY</name>
<dbReference type="Proteomes" id="UP000028780">
    <property type="component" value="Chromosome"/>
</dbReference>
<dbReference type="SUPFAM" id="SSF46689">
    <property type="entry name" value="Homeodomain-like"/>
    <property type="match status" value="1"/>
</dbReference>
<evidence type="ECO:0000259" key="3">
    <source>
        <dbReference type="PROSITE" id="PS50977"/>
    </source>
</evidence>
<dbReference type="eggNOG" id="COG1309">
    <property type="taxonomic scope" value="Bacteria"/>
</dbReference>
<organism evidence="4 6">
    <name type="scientific">Corynebacterium imitans</name>
    <dbReference type="NCBI Taxonomy" id="156978"/>
    <lineage>
        <taxon>Bacteria</taxon>
        <taxon>Bacillati</taxon>
        <taxon>Actinomycetota</taxon>
        <taxon>Actinomycetes</taxon>
        <taxon>Mycobacteriales</taxon>
        <taxon>Corynebacteriaceae</taxon>
        <taxon>Corynebacterium</taxon>
    </lineage>
</organism>
<evidence type="ECO:0000313" key="5">
    <source>
        <dbReference type="EMBL" id="SNV53096.1"/>
    </source>
</evidence>
<dbReference type="EMBL" id="CP009211">
    <property type="protein sequence ID" value="AIJ32578.1"/>
    <property type="molecule type" value="Genomic_DNA"/>
</dbReference>
<dbReference type="Pfam" id="PF00440">
    <property type="entry name" value="TetR_N"/>
    <property type="match status" value="1"/>
</dbReference>
<dbReference type="OrthoDB" id="8479950at2"/>
<dbReference type="Proteomes" id="UP000215374">
    <property type="component" value="Chromosome 1"/>
</dbReference>
<keyword evidence="6" id="KW-1185">Reference proteome</keyword>
<evidence type="ECO:0000313" key="7">
    <source>
        <dbReference type="Proteomes" id="UP000215374"/>
    </source>
</evidence>
<evidence type="ECO:0000256" key="1">
    <source>
        <dbReference type="ARBA" id="ARBA00023125"/>
    </source>
</evidence>
<dbReference type="PANTHER" id="PTHR30055:SF226">
    <property type="entry name" value="HTH-TYPE TRANSCRIPTIONAL REGULATOR PKSA"/>
    <property type="match status" value="1"/>
</dbReference>
<gene>
    <name evidence="4" type="ORF">CIMIT_00345</name>
    <name evidence="5" type="ORF">SAMEA4535761_00133</name>
</gene>
<accession>A0A076NGV9</accession>
<dbReference type="InterPro" id="IPR009057">
    <property type="entry name" value="Homeodomain-like_sf"/>
</dbReference>